<proteinExistence type="predicted"/>
<evidence type="ECO:0000313" key="1">
    <source>
        <dbReference type="EMBL" id="KAL0639002.1"/>
    </source>
</evidence>
<dbReference type="Proteomes" id="UP001447188">
    <property type="component" value="Unassembled WGS sequence"/>
</dbReference>
<organism evidence="1 2">
    <name type="scientific">Discina gigas</name>
    <dbReference type="NCBI Taxonomy" id="1032678"/>
    <lineage>
        <taxon>Eukaryota</taxon>
        <taxon>Fungi</taxon>
        <taxon>Dikarya</taxon>
        <taxon>Ascomycota</taxon>
        <taxon>Pezizomycotina</taxon>
        <taxon>Pezizomycetes</taxon>
        <taxon>Pezizales</taxon>
        <taxon>Discinaceae</taxon>
        <taxon>Discina</taxon>
    </lineage>
</organism>
<dbReference type="EMBL" id="JBBBZM010000015">
    <property type="protein sequence ID" value="KAL0639002.1"/>
    <property type="molecule type" value="Genomic_DNA"/>
</dbReference>
<accession>A0ABR3GSW9</accession>
<name>A0ABR3GSW9_9PEZI</name>
<comment type="caution">
    <text evidence="1">The sequence shown here is derived from an EMBL/GenBank/DDBJ whole genome shotgun (WGS) entry which is preliminary data.</text>
</comment>
<sequence length="161" mass="18107">MADLFIGTWNIVQQNNIDDSGITEYLSELNGQAARIPHNIGGRFVWKITQPDNSLFYALALISIMPDPTPPPVLTLGKGVRGMQEMYILVEPPKPEYIDQLWMLTPVPNEVPDTLKAHILPSKVPILSAATAKGVPNPEQYVYAIPEQWPDEERVWTFKRA</sequence>
<gene>
    <name evidence="1" type="ORF">Q9L58_001883</name>
</gene>
<evidence type="ECO:0000313" key="2">
    <source>
        <dbReference type="Proteomes" id="UP001447188"/>
    </source>
</evidence>
<protein>
    <submittedName>
        <fullName evidence="1">Uncharacterized protein</fullName>
    </submittedName>
</protein>
<reference evidence="1 2" key="1">
    <citation type="submission" date="2024-02" db="EMBL/GenBank/DDBJ databases">
        <title>Discinaceae phylogenomics.</title>
        <authorList>
            <person name="Dirks A.C."/>
            <person name="James T.Y."/>
        </authorList>
    </citation>
    <scope>NUCLEOTIDE SEQUENCE [LARGE SCALE GENOMIC DNA]</scope>
    <source>
        <strain evidence="1 2">ACD0624</strain>
    </source>
</reference>
<keyword evidence="2" id="KW-1185">Reference proteome</keyword>